<evidence type="ECO:0000313" key="3">
    <source>
        <dbReference type="Proteomes" id="UP000636949"/>
    </source>
</evidence>
<evidence type="ECO:0000313" key="2">
    <source>
        <dbReference type="EMBL" id="GGG04046.1"/>
    </source>
</evidence>
<dbReference type="EMBL" id="BMJS01000029">
    <property type="protein sequence ID" value="GGG04046.1"/>
    <property type="molecule type" value="Genomic_DNA"/>
</dbReference>
<reference evidence="2" key="1">
    <citation type="journal article" date="2014" name="Int. J. Syst. Evol. Microbiol.">
        <title>Complete genome sequence of Corynebacterium casei LMG S-19264T (=DSM 44701T), isolated from a smear-ripened cheese.</title>
        <authorList>
            <consortium name="US DOE Joint Genome Institute (JGI-PGF)"/>
            <person name="Walter F."/>
            <person name="Albersmeier A."/>
            <person name="Kalinowski J."/>
            <person name="Ruckert C."/>
        </authorList>
    </citation>
    <scope>NUCLEOTIDE SEQUENCE</scope>
    <source>
        <strain evidence="2">CGMCC 1.15758</strain>
    </source>
</reference>
<dbReference type="Proteomes" id="UP000636949">
    <property type="component" value="Unassembled WGS sequence"/>
</dbReference>
<dbReference type="AlphaFoldDB" id="A0A8J2Z5U2"/>
<reference evidence="2" key="2">
    <citation type="submission" date="2020-09" db="EMBL/GenBank/DDBJ databases">
        <authorList>
            <person name="Sun Q."/>
            <person name="Zhou Y."/>
        </authorList>
    </citation>
    <scope>NUCLEOTIDE SEQUENCE</scope>
    <source>
        <strain evidence="2">CGMCC 1.15758</strain>
    </source>
</reference>
<dbReference type="Pfam" id="PF01381">
    <property type="entry name" value="HTH_3"/>
    <property type="match status" value="1"/>
</dbReference>
<comment type="caution">
    <text evidence="2">The sequence shown here is derived from an EMBL/GenBank/DDBJ whole genome shotgun (WGS) entry which is preliminary data.</text>
</comment>
<gene>
    <name evidence="2" type="ORF">GCM10010995_21930</name>
</gene>
<keyword evidence="3" id="KW-1185">Reference proteome</keyword>
<protein>
    <recommendedName>
        <fullName evidence="1">HTH cro/C1-type domain-containing protein</fullName>
    </recommendedName>
</protein>
<accession>A0A8J2Z5U2</accession>
<name>A0A8J2Z5U2_9GAMM</name>
<dbReference type="Gene3D" id="1.10.260.40">
    <property type="entry name" value="lambda repressor-like DNA-binding domains"/>
    <property type="match status" value="1"/>
</dbReference>
<organism evidence="2 3">
    <name type="scientific">Cysteiniphilum litorale</name>
    <dbReference type="NCBI Taxonomy" id="2056700"/>
    <lineage>
        <taxon>Bacteria</taxon>
        <taxon>Pseudomonadati</taxon>
        <taxon>Pseudomonadota</taxon>
        <taxon>Gammaproteobacteria</taxon>
        <taxon>Thiotrichales</taxon>
        <taxon>Fastidiosibacteraceae</taxon>
        <taxon>Cysteiniphilum</taxon>
    </lineage>
</organism>
<dbReference type="PROSITE" id="PS50943">
    <property type="entry name" value="HTH_CROC1"/>
    <property type="match status" value="1"/>
</dbReference>
<dbReference type="OrthoDB" id="9792093at2"/>
<dbReference type="CDD" id="cd00093">
    <property type="entry name" value="HTH_XRE"/>
    <property type="match status" value="1"/>
</dbReference>
<dbReference type="SMART" id="SM00530">
    <property type="entry name" value="HTH_XRE"/>
    <property type="match status" value="1"/>
</dbReference>
<dbReference type="SUPFAM" id="SSF47413">
    <property type="entry name" value="lambda repressor-like DNA-binding domains"/>
    <property type="match status" value="1"/>
</dbReference>
<dbReference type="InterPro" id="IPR010982">
    <property type="entry name" value="Lambda_DNA-bd_dom_sf"/>
</dbReference>
<dbReference type="InterPro" id="IPR001387">
    <property type="entry name" value="Cro/C1-type_HTH"/>
</dbReference>
<proteinExistence type="predicted"/>
<evidence type="ECO:0000259" key="1">
    <source>
        <dbReference type="PROSITE" id="PS50943"/>
    </source>
</evidence>
<feature type="domain" description="HTH cro/C1-type" evidence="1">
    <location>
        <begin position="33"/>
        <end position="91"/>
    </location>
</feature>
<dbReference type="RefSeq" id="WP_117003486.1">
    <property type="nucleotide sequence ID" value="NZ_BMJS01000029.1"/>
</dbReference>
<sequence length="91" mass="10476">MNLKQLKEQAFKNDNVKHEYNKLGAEFELINELIHLRKKSGLTQEQIALKMGTTRSNVCRLEKLGTHPKVSTLENYARACGFKLGFKFSHL</sequence>
<dbReference type="GO" id="GO:0003677">
    <property type="term" value="F:DNA binding"/>
    <property type="evidence" value="ECO:0007669"/>
    <property type="project" value="InterPro"/>
</dbReference>